<keyword evidence="2" id="KW-1185">Reference proteome</keyword>
<name>A0A495XS73_9PSEU</name>
<dbReference type="Proteomes" id="UP000272729">
    <property type="component" value="Unassembled WGS sequence"/>
</dbReference>
<dbReference type="OrthoDB" id="5464833at2"/>
<comment type="caution">
    <text evidence="1">The sequence shown here is derived from an EMBL/GenBank/DDBJ whole genome shotgun (WGS) entry which is preliminary data.</text>
</comment>
<evidence type="ECO:0000313" key="1">
    <source>
        <dbReference type="EMBL" id="RKT74528.1"/>
    </source>
</evidence>
<evidence type="ECO:0000313" key="2">
    <source>
        <dbReference type="Proteomes" id="UP000272729"/>
    </source>
</evidence>
<dbReference type="RefSeq" id="WP_121229344.1">
    <property type="nucleotide sequence ID" value="NZ_JBIUBA010000003.1"/>
</dbReference>
<gene>
    <name evidence="1" type="ORF">DFJ66_7888</name>
</gene>
<dbReference type="EMBL" id="RBXR01000001">
    <property type="protein sequence ID" value="RKT74528.1"/>
    <property type="molecule type" value="Genomic_DNA"/>
</dbReference>
<evidence type="ECO:0008006" key="3">
    <source>
        <dbReference type="Google" id="ProtNLM"/>
    </source>
</evidence>
<organism evidence="1 2">
    <name type="scientific">Saccharothrix variisporea</name>
    <dbReference type="NCBI Taxonomy" id="543527"/>
    <lineage>
        <taxon>Bacteria</taxon>
        <taxon>Bacillati</taxon>
        <taxon>Actinomycetota</taxon>
        <taxon>Actinomycetes</taxon>
        <taxon>Pseudonocardiales</taxon>
        <taxon>Pseudonocardiaceae</taxon>
        <taxon>Saccharothrix</taxon>
    </lineage>
</organism>
<sequence length="198" mass="22585">MTSTDTAPRPLMIDRFATPSDFTRTAHVLVDAPPPTVYRAVRELDLARVHHPVLDAAKWARRLPLRLRDRRPRRHPTRLTIADLTAGTDWILLGERPDTEVLFGAIGAFWKPVVELRKVDGRDFADFAEPGCGKVVCSIAVSPYGGRRSLLTYEMRIALDDPRSWLRFRRYWRVARPFLGLLERAVLRAVKDAAEHPV</sequence>
<dbReference type="AlphaFoldDB" id="A0A495XS73"/>
<proteinExistence type="predicted"/>
<protein>
    <recommendedName>
        <fullName evidence="3">Polyketide cyclase/dehydrase/lipid transport protein</fullName>
    </recommendedName>
</protein>
<reference evidence="1 2" key="1">
    <citation type="submission" date="2018-10" db="EMBL/GenBank/DDBJ databases">
        <title>Sequencing the genomes of 1000 actinobacteria strains.</title>
        <authorList>
            <person name="Klenk H.-P."/>
        </authorList>
    </citation>
    <scope>NUCLEOTIDE SEQUENCE [LARGE SCALE GENOMIC DNA]</scope>
    <source>
        <strain evidence="1 2">DSM 43911</strain>
    </source>
</reference>
<accession>A0A495XS73</accession>